<dbReference type="SUPFAM" id="SSF50939">
    <property type="entry name" value="Sialidases"/>
    <property type="match status" value="1"/>
</dbReference>
<dbReference type="PANTHER" id="PTHR43752">
    <property type="entry name" value="BNR/ASP-BOX REPEAT FAMILY PROTEIN"/>
    <property type="match status" value="1"/>
</dbReference>
<feature type="compositionally biased region" description="Low complexity" evidence="1">
    <location>
        <begin position="839"/>
        <end position="863"/>
    </location>
</feature>
<evidence type="ECO:0000256" key="1">
    <source>
        <dbReference type="SAM" id="MobiDB-lite"/>
    </source>
</evidence>
<reference evidence="3 4" key="1">
    <citation type="submission" date="2011-10" db="EMBL/GenBank/DDBJ databases">
        <authorList>
            <person name="Genoscope - CEA"/>
        </authorList>
    </citation>
    <scope>NUCLEOTIDE SEQUENCE [LARGE SCALE GENOMIC DNA]</scope>
    <source>
        <strain evidence="3 4">RCC 1105</strain>
    </source>
</reference>
<sequence>MTAIPTLFALKRTRRGRGCFFVFVFIVCAAAFFVSTPVSADVSVTDPWEDSDDFGVQQQQEQFTRGRLRRRVTTRDDENEEDDFAAVSSSSVSSNHESSSSSKSSKMKAVLNVLLERYRSRHDINDIEDEGELSTNAEVKRLVFPTSRLNNEKENGGDVGEHAFDDLDAMMLGGSGESAAGTTTTTTTSNSVDVVSSEERYIDHQASIEATAMNHDGETDDASHLQKEKERDEKELKSAQELKNTAATTTSSMTTTSEAVNATSVKKRAYSYWLDRELDPALGQIAWRAMPGDAFILRAQKRAKENPSNLNFQEEFAKAMEIDFPDVARKAMLPLCDSPPDKFDESALPKTMTSGNAVCKPRDLHATPHCFDCDLNSDLSVSATCISHAWVQKSSEEMKYMHMASIVSLKNGDLLASWQQAKEREGDGDQHIALSLSKDAGITWSAPTRLFGLRSDSARAGGDGPMWGPSMMKDEDGVISLFYSQSSKCRVNPELREDGWNPGGDILMTQSEDGEDWSYPVVLSSQGEGWPLVTANPPVVMRSGSGGTNWAIPVWRESPRKSTCDPQAQMRAMKELNPLINDALSAGVLRGDVSCTEDKNRARRLCKACKHELSQKGFDTCLSLKCPNVAKQNRKCEDRSWTEQLTLSSNNTWLIEGTIVRYKERELVQFFRTATGKIYRSESDDGGISWTSAGPIELPNPNSKINAIVLSDGQTAIAYNSHDRQYGLKQMRVNLTVAVSPDRGKNWAVLAQIEEVPGSRAYYASAPINRPLVHYPTMLQRGCHLYVAYSVAFKEWEKKENSEAGIRVARLDLNFSRRRCQHSRCVKERAKKDQEIERSSSSIIMASSSSLSSSSSSSFEPGE</sequence>
<gene>
    <name evidence="3" type="ordered locus">Bathy16g00560</name>
</gene>
<dbReference type="AlphaFoldDB" id="K8F5M9"/>
<dbReference type="KEGG" id="bpg:Bathy16g00560"/>
<keyword evidence="4" id="KW-1185">Reference proteome</keyword>
<feature type="region of interest" description="Disordered" evidence="1">
    <location>
        <begin position="49"/>
        <end position="104"/>
    </location>
</feature>
<feature type="domain" description="Sialidase" evidence="2">
    <location>
        <begin position="412"/>
        <end position="781"/>
    </location>
</feature>
<protein>
    <submittedName>
        <fullName evidence="3">BNR/Asp-box repeat protein</fullName>
    </submittedName>
</protein>
<feature type="compositionally biased region" description="Low complexity" evidence="1">
    <location>
        <begin position="245"/>
        <end position="255"/>
    </location>
</feature>
<dbReference type="RefSeq" id="XP_007508523.1">
    <property type="nucleotide sequence ID" value="XM_007508461.1"/>
</dbReference>
<evidence type="ECO:0000313" key="3">
    <source>
        <dbReference type="EMBL" id="CCO20140.1"/>
    </source>
</evidence>
<organism evidence="3 4">
    <name type="scientific">Bathycoccus prasinos</name>
    <dbReference type="NCBI Taxonomy" id="41875"/>
    <lineage>
        <taxon>Eukaryota</taxon>
        <taxon>Viridiplantae</taxon>
        <taxon>Chlorophyta</taxon>
        <taxon>Mamiellophyceae</taxon>
        <taxon>Mamiellales</taxon>
        <taxon>Bathycoccaceae</taxon>
        <taxon>Bathycoccus</taxon>
    </lineage>
</organism>
<dbReference type="Proteomes" id="UP000198341">
    <property type="component" value="Chromosome 16"/>
</dbReference>
<feature type="region of interest" description="Disordered" evidence="1">
    <location>
        <begin position="827"/>
        <end position="863"/>
    </location>
</feature>
<dbReference type="Gene3D" id="2.120.10.10">
    <property type="match status" value="2"/>
</dbReference>
<feature type="compositionally biased region" description="Low complexity" evidence="1">
    <location>
        <begin position="88"/>
        <end position="104"/>
    </location>
</feature>
<feature type="compositionally biased region" description="Basic and acidic residues" evidence="1">
    <location>
        <begin position="215"/>
        <end position="240"/>
    </location>
</feature>
<dbReference type="CDD" id="cd15482">
    <property type="entry name" value="Sialidase_non-viral"/>
    <property type="match status" value="1"/>
</dbReference>
<feature type="compositionally biased region" description="Basic and acidic residues" evidence="1">
    <location>
        <begin position="827"/>
        <end position="838"/>
    </location>
</feature>
<feature type="region of interest" description="Disordered" evidence="1">
    <location>
        <begin position="210"/>
        <end position="255"/>
    </location>
</feature>
<dbReference type="Pfam" id="PF13088">
    <property type="entry name" value="BNR_2"/>
    <property type="match status" value="1"/>
</dbReference>
<dbReference type="EMBL" id="FO082263">
    <property type="protein sequence ID" value="CCO20140.1"/>
    <property type="molecule type" value="Genomic_DNA"/>
</dbReference>
<dbReference type="InterPro" id="IPR011040">
    <property type="entry name" value="Sialidase"/>
</dbReference>
<evidence type="ECO:0000313" key="4">
    <source>
        <dbReference type="Proteomes" id="UP000198341"/>
    </source>
</evidence>
<dbReference type="InterPro" id="IPR036278">
    <property type="entry name" value="Sialidase_sf"/>
</dbReference>
<accession>K8F5M9</accession>
<dbReference type="GeneID" id="19011189"/>
<name>K8F5M9_9CHLO</name>
<proteinExistence type="predicted"/>
<feature type="region of interest" description="Disordered" evidence="1">
    <location>
        <begin position="171"/>
        <end position="194"/>
    </location>
</feature>
<evidence type="ECO:0000259" key="2">
    <source>
        <dbReference type="Pfam" id="PF13088"/>
    </source>
</evidence>
<dbReference type="PANTHER" id="PTHR43752:SF2">
    <property type="entry name" value="BNR_ASP-BOX REPEAT FAMILY PROTEIN"/>
    <property type="match status" value="1"/>
</dbReference>